<dbReference type="InterPro" id="IPR050372">
    <property type="entry name" value="Neurexin-related_CASP"/>
</dbReference>
<dbReference type="PANTHER" id="PTHR15036">
    <property type="entry name" value="PIKACHURIN-LIKE PROTEIN"/>
    <property type="match status" value="1"/>
</dbReference>
<dbReference type="PANTHER" id="PTHR15036:SF46">
    <property type="entry name" value="CONTACTIN-ASSOCIATED PROTEIN-LIKE 5"/>
    <property type="match status" value="1"/>
</dbReference>
<feature type="chain" id="PRO_5044268326" description="Contactin-associated protein-like 5" evidence="15">
    <location>
        <begin position="38"/>
        <end position="1318"/>
    </location>
</feature>
<dbReference type="InterPro" id="IPR002181">
    <property type="entry name" value="Fibrinogen_a/b/g_C_dom"/>
</dbReference>
<evidence type="ECO:0000256" key="10">
    <source>
        <dbReference type="ARBA" id="ARBA00023157"/>
    </source>
</evidence>
<evidence type="ECO:0000256" key="7">
    <source>
        <dbReference type="ARBA" id="ARBA00022737"/>
    </source>
</evidence>
<comment type="function">
    <text evidence="1">May play a role in the correct development and proper functioning of the peripheral and central nervous system and be involved in cell adhesion and intercellular communication.</text>
</comment>
<feature type="domain" description="EGF-like" evidence="18">
    <location>
        <begin position="974"/>
        <end position="1011"/>
    </location>
</feature>
<evidence type="ECO:0000256" key="15">
    <source>
        <dbReference type="SAM" id="SignalP"/>
    </source>
</evidence>
<feature type="domain" description="Laminin G" evidence="17">
    <location>
        <begin position="1030"/>
        <end position="1213"/>
    </location>
</feature>
<evidence type="ECO:0000256" key="2">
    <source>
        <dbReference type="ARBA" id="ARBA00004479"/>
    </source>
</evidence>
<feature type="region of interest" description="Disordered" evidence="13">
    <location>
        <begin position="1029"/>
        <end position="1050"/>
    </location>
</feature>
<dbReference type="Gene3D" id="2.10.25.10">
    <property type="entry name" value="Laminin"/>
    <property type="match status" value="1"/>
</dbReference>
<dbReference type="CDD" id="cd00110">
    <property type="entry name" value="LamG"/>
    <property type="match status" value="4"/>
</dbReference>
<accession>A0AAY4DCB5</accession>
<dbReference type="RefSeq" id="XP_028835356.1">
    <property type="nucleotide sequence ID" value="XM_028979523.1"/>
</dbReference>
<feature type="region of interest" description="Disordered" evidence="13">
    <location>
        <begin position="1206"/>
        <end position="1236"/>
    </location>
</feature>
<feature type="domain" description="Fibrinogen C-terminal" evidence="19">
    <location>
        <begin position="599"/>
        <end position="651"/>
    </location>
</feature>
<evidence type="ECO:0008006" key="22">
    <source>
        <dbReference type="Google" id="ProtNLM"/>
    </source>
</evidence>
<keyword evidence="5 14" id="KW-0812">Transmembrane</keyword>
<evidence type="ECO:0000259" key="17">
    <source>
        <dbReference type="PROSITE" id="PS50025"/>
    </source>
</evidence>
<dbReference type="GO" id="GO:0016020">
    <property type="term" value="C:membrane"/>
    <property type="evidence" value="ECO:0007669"/>
    <property type="project" value="UniProtKB-SubCell"/>
</dbReference>
<dbReference type="InterPro" id="IPR013320">
    <property type="entry name" value="ConA-like_dom_sf"/>
</dbReference>
<protein>
    <recommendedName>
        <fullName evidence="22">Contactin-associated protein-like 5</fullName>
    </recommendedName>
</protein>
<feature type="domain" description="Laminin G" evidence="17">
    <location>
        <begin position="195"/>
        <end position="376"/>
    </location>
</feature>
<dbReference type="CDD" id="cd00054">
    <property type="entry name" value="EGF_CA"/>
    <property type="match status" value="1"/>
</dbReference>
<keyword evidence="10 12" id="KW-1015">Disulfide bond</keyword>
<evidence type="ECO:0000256" key="14">
    <source>
        <dbReference type="SAM" id="Phobius"/>
    </source>
</evidence>
<evidence type="ECO:0000313" key="21">
    <source>
        <dbReference type="Proteomes" id="UP000694580"/>
    </source>
</evidence>
<dbReference type="InterPro" id="IPR008979">
    <property type="entry name" value="Galactose-bd-like_sf"/>
</dbReference>
<dbReference type="SMART" id="SM00231">
    <property type="entry name" value="FA58C"/>
    <property type="match status" value="1"/>
</dbReference>
<evidence type="ECO:0000259" key="19">
    <source>
        <dbReference type="PROSITE" id="PS51406"/>
    </source>
</evidence>
<dbReference type="PROSITE" id="PS50022">
    <property type="entry name" value="FA58C_3"/>
    <property type="match status" value="1"/>
</dbReference>
<feature type="domain" description="Laminin G" evidence="17">
    <location>
        <begin position="382"/>
        <end position="561"/>
    </location>
</feature>
<dbReference type="InterPro" id="IPR036056">
    <property type="entry name" value="Fibrinogen-like_C"/>
</dbReference>
<dbReference type="Gene3D" id="2.60.120.200">
    <property type="match status" value="4"/>
</dbReference>
<dbReference type="PROSITE" id="PS01286">
    <property type="entry name" value="FA58C_2"/>
    <property type="match status" value="1"/>
</dbReference>
<feature type="domain" description="EGF-like" evidence="18">
    <location>
        <begin position="563"/>
        <end position="600"/>
    </location>
</feature>
<evidence type="ECO:0000259" key="18">
    <source>
        <dbReference type="PROSITE" id="PS50026"/>
    </source>
</evidence>
<dbReference type="CDD" id="cd00057">
    <property type="entry name" value="FA58C"/>
    <property type="match status" value="1"/>
</dbReference>
<feature type="compositionally biased region" description="Polar residues" evidence="13">
    <location>
        <begin position="1213"/>
        <end position="1228"/>
    </location>
</feature>
<dbReference type="InterPro" id="IPR001791">
    <property type="entry name" value="Laminin_G"/>
</dbReference>
<dbReference type="PROSITE" id="PS51406">
    <property type="entry name" value="FIBRINOGEN_C_2"/>
    <property type="match status" value="1"/>
</dbReference>
<evidence type="ECO:0000256" key="1">
    <source>
        <dbReference type="ARBA" id="ARBA00003165"/>
    </source>
</evidence>
<evidence type="ECO:0000256" key="4">
    <source>
        <dbReference type="ARBA" id="ARBA00022536"/>
    </source>
</evidence>
<dbReference type="PROSITE" id="PS50025">
    <property type="entry name" value="LAM_G_DOMAIN"/>
    <property type="match status" value="4"/>
</dbReference>
<comment type="caution">
    <text evidence="11">Lacks conserved residue(s) required for the propagation of feature annotation.</text>
</comment>
<dbReference type="PROSITE" id="PS01285">
    <property type="entry name" value="FA58C_1"/>
    <property type="match status" value="1"/>
</dbReference>
<gene>
    <name evidence="20" type="primary">cntnap5l</name>
</gene>
<proteinExistence type="inferred from homology"/>
<comment type="similarity">
    <text evidence="3">Belongs to the neurexin family.</text>
</comment>
<name>A0AAY4DCB5_9TELE</name>
<dbReference type="GeneTree" id="ENSGT00940000160532"/>
<feature type="compositionally biased region" description="Basic and acidic residues" evidence="13">
    <location>
        <begin position="1029"/>
        <end position="1039"/>
    </location>
</feature>
<dbReference type="Pfam" id="PF00754">
    <property type="entry name" value="F5_F8_type_C"/>
    <property type="match status" value="1"/>
</dbReference>
<reference evidence="20" key="2">
    <citation type="submission" date="2025-08" db="UniProtKB">
        <authorList>
            <consortium name="Ensembl"/>
        </authorList>
    </citation>
    <scope>IDENTIFICATION</scope>
</reference>
<dbReference type="Pfam" id="PF02210">
    <property type="entry name" value="Laminin_G_2"/>
    <property type="match status" value="4"/>
</dbReference>
<keyword evidence="4 11" id="KW-0245">EGF-like domain</keyword>
<dbReference type="SUPFAM" id="SSF56496">
    <property type="entry name" value="Fibrinogen C-terminal domain-like"/>
    <property type="match status" value="1"/>
</dbReference>
<dbReference type="SUPFAM" id="SSF49899">
    <property type="entry name" value="Concanavalin A-like lectins/glucanases"/>
    <property type="match status" value="4"/>
</dbReference>
<dbReference type="Ensembl" id="ENSDCDT00010051832.1">
    <property type="protein sequence ID" value="ENSDCDP00010041841.1"/>
    <property type="gene ID" value="ENSDCDG00010024522.1"/>
</dbReference>
<evidence type="ECO:0000256" key="5">
    <source>
        <dbReference type="ARBA" id="ARBA00022692"/>
    </source>
</evidence>
<keyword evidence="8 14" id="KW-1133">Transmembrane helix</keyword>
<evidence type="ECO:0000256" key="3">
    <source>
        <dbReference type="ARBA" id="ARBA00010241"/>
    </source>
</evidence>
<evidence type="ECO:0000256" key="11">
    <source>
        <dbReference type="PROSITE-ProRule" id="PRU00076"/>
    </source>
</evidence>
<dbReference type="InterPro" id="IPR000421">
    <property type="entry name" value="FA58C"/>
</dbReference>
<dbReference type="SUPFAM" id="SSF49785">
    <property type="entry name" value="Galactose-binding domain-like"/>
    <property type="match status" value="1"/>
</dbReference>
<reference evidence="20 21" key="1">
    <citation type="submission" date="2020-06" db="EMBL/GenBank/DDBJ databases">
        <authorList>
            <consortium name="Wellcome Sanger Institute Data Sharing"/>
        </authorList>
    </citation>
    <scope>NUCLEOTIDE SEQUENCE [LARGE SCALE GENOMIC DNA]</scope>
</reference>
<evidence type="ECO:0000256" key="13">
    <source>
        <dbReference type="SAM" id="MobiDB-lite"/>
    </source>
</evidence>
<evidence type="ECO:0000256" key="8">
    <source>
        <dbReference type="ARBA" id="ARBA00022989"/>
    </source>
</evidence>
<dbReference type="FunFam" id="2.60.120.260:FF:000016">
    <property type="entry name" value="Contactin-associated protein-like 4 isoform 1"/>
    <property type="match status" value="1"/>
</dbReference>
<dbReference type="Gene3D" id="2.60.120.260">
    <property type="entry name" value="Galactose-binding domain-like"/>
    <property type="match status" value="1"/>
</dbReference>
<evidence type="ECO:0000259" key="16">
    <source>
        <dbReference type="PROSITE" id="PS50022"/>
    </source>
</evidence>
<feature type="transmembrane region" description="Helical" evidence="14">
    <location>
        <begin position="1251"/>
        <end position="1276"/>
    </location>
</feature>
<comment type="subcellular location">
    <subcellularLocation>
        <location evidence="2">Membrane</location>
        <topology evidence="2">Single-pass type I membrane protein</topology>
    </subcellularLocation>
</comment>
<feature type="domain" description="F5/8 type C" evidence="16">
    <location>
        <begin position="43"/>
        <end position="189"/>
    </location>
</feature>
<dbReference type="InterPro" id="IPR000742">
    <property type="entry name" value="EGF"/>
</dbReference>
<evidence type="ECO:0000256" key="9">
    <source>
        <dbReference type="ARBA" id="ARBA00023136"/>
    </source>
</evidence>
<keyword evidence="21" id="KW-1185">Reference proteome</keyword>
<dbReference type="PROSITE" id="PS50026">
    <property type="entry name" value="EGF_3"/>
    <property type="match status" value="2"/>
</dbReference>
<dbReference type="Proteomes" id="UP000694580">
    <property type="component" value="Chromosome 5"/>
</dbReference>
<dbReference type="SMART" id="SM00181">
    <property type="entry name" value="EGF"/>
    <property type="match status" value="2"/>
</dbReference>
<dbReference type="SMART" id="SM00282">
    <property type="entry name" value="LamG"/>
    <property type="match status" value="4"/>
</dbReference>
<dbReference type="Gene3D" id="2.60.120.1000">
    <property type="match status" value="1"/>
</dbReference>
<keyword evidence="9 14" id="KW-0472">Membrane</keyword>
<evidence type="ECO:0000313" key="20">
    <source>
        <dbReference type="Ensembl" id="ENSDCDP00010041841.1"/>
    </source>
</evidence>
<keyword evidence="7" id="KW-0677">Repeat</keyword>
<dbReference type="SUPFAM" id="SSF57196">
    <property type="entry name" value="EGF/Laminin"/>
    <property type="match status" value="1"/>
</dbReference>
<keyword evidence="6 15" id="KW-0732">Signal</keyword>
<feature type="disulfide bond" evidence="12">
    <location>
        <begin position="946"/>
        <end position="973"/>
    </location>
</feature>
<evidence type="ECO:0000256" key="12">
    <source>
        <dbReference type="PROSITE-ProRule" id="PRU00122"/>
    </source>
</evidence>
<organism evidence="20 21">
    <name type="scientific">Denticeps clupeoides</name>
    <name type="common">denticle herring</name>
    <dbReference type="NCBI Taxonomy" id="299321"/>
    <lineage>
        <taxon>Eukaryota</taxon>
        <taxon>Metazoa</taxon>
        <taxon>Chordata</taxon>
        <taxon>Craniata</taxon>
        <taxon>Vertebrata</taxon>
        <taxon>Euteleostomi</taxon>
        <taxon>Actinopterygii</taxon>
        <taxon>Neopterygii</taxon>
        <taxon>Teleostei</taxon>
        <taxon>Clupei</taxon>
        <taxon>Clupeiformes</taxon>
        <taxon>Denticipitoidei</taxon>
        <taxon>Denticipitidae</taxon>
        <taxon>Denticeps</taxon>
    </lineage>
</organism>
<feature type="signal peptide" evidence="15">
    <location>
        <begin position="1"/>
        <end position="37"/>
    </location>
</feature>
<sequence>MLCRWDSGGMERFGAGSRRRCWLFAFAALSVLGSARTGNNYPCDDPLVAGLPQTSFDSSSRLSSSHSAHFAKFNRREGGGGWSPAPEDQQPWLQLTLRDRLEVTAISTQGRWGSEHWVRRYQLLYSDTGHNWRQYRHESVLWTFTGNRDADSEIHHKLPHSIRTRFLRLVPLQGSPRGGAGLRVELYGCAYKSDVADFDGRSALLYRFNQKSMSTAKDVISLRFRSQQAEGVLVHGAGQKGDFITLELQQGKLVLQLNLDDAKLLSRGGLTSVSLGSLLDDDHWHSVLIERFNKQVNFTLDHHTQHFRTQGQEDTLELDYEISFGGIPLPGKPGTFLKENFHGCLENLYCNGVNVIDQAKRRKPQIFSVGNVTFQCSETQPVAVTFHSSDSFLILPINLGMETFSLRLQIRTWNAESLIFHATLDQELQPLILCLHLNDGQLLLALHAQTQTIIPVGSRINDGQWHSVGLDIKDQQIFLSVDRQRPVSADIGLRVISHKNSAMLTLGGCPESLNGTGCESCSPMGFQGCMRLIFVNNHPVDLLQVQQGMLGNYNQLDFDVCSIQDRCTPSFCEHGGQCYQSWSQLYCNCSGTGYTGATCHNPIYRQSCEAYWKTGRPSGTYSIDVDGSGPLEPTLVNCSMTVDRAWTVVSHNQTQLIKVRGSTLQSPYTWTLNYTLPLNHLRNLVTTSDHCQQEVVYHCRRSRLFDNWDGTPLSWWVDRDGEKRTYWGGFLPGVQQCSCSLEGNCMDMNYFCNCDADRDTWVNDTGLLSYKDHLPMKEIFIGDTNRTDSEAAFQIGLLLCHGDRYLWNSASFYQGPLYFHIPSLQSDLSVDISFYFKTSSSSGVFLENKGQQDFIRLELSSPSSVTFIFDVGDGPINLTLMSPEPLNDRQWHYVQVDRNVKEALLQVDNLTPQIYGAPHEGHVHLQLSTTLFLGGTASRQRGFQGCLRALTLNGLSLDLEERAKTTPGVSVGCPGHCNSDSVCLNQGRCVEERNSYACDCSHSAHTGPHCRTAVSAAFESSSSVTFNFEERSSRGRSESSKPSPARTEVRRTRDRITFGFMTRHAPAVLLLAQTHTQRYMAILLAKNGSLHIKYHLDQGRGSDMFSPKCSNLANEQLHWIHLNREGLDVSVQIDYGLTQRFTLPPSSDFSPIRNVTLGKISEADFLDPEITRAGFIGCLTSVQYNEAAPLKDALLNHRSSRVRVSGRLSESSCGTHSTPNVFSTTHSLPDQAGKGNRAKEPLKEAAHNESALIGGVVAAAVFTAVCAVGVVIRFLYQHRRSTVQSTITEKDHQPSLEHPYRTELNLHKSARDHREYFI</sequence>
<reference evidence="20" key="3">
    <citation type="submission" date="2025-09" db="UniProtKB">
        <authorList>
            <consortium name="Ensembl"/>
        </authorList>
    </citation>
    <scope>IDENTIFICATION</scope>
</reference>
<feature type="domain" description="Laminin G" evidence="17">
    <location>
        <begin position="808"/>
        <end position="973"/>
    </location>
</feature>
<dbReference type="GeneID" id="114789990"/>
<evidence type="ECO:0000256" key="6">
    <source>
        <dbReference type="ARBA" id="ARBA00022729"/>
    </source>
</evidence>